<sequence>MPGLIPLVLNTECISSSPSSPPRRSVCLSPTSATMPASSRTPAPLVLDFSTVLDVSFPLPKPSPKTPSFPKPTFPVRRSSLASMSSERAPSRATCTSPSTRKAPLPLPLLPSASSDLTSPTTPPSPSCSSPKSCLLMSTSLASIPYTAAEWRKAIAEVKRQFHGRQYRACAARCTDILENVHDLSQVEPIYVISLNFYAASALEANALSLPSSSVFRMSLLQKSRSHYLKTSDLLQDADDGMSESWRRLSVSTSSSSISTPMSSLSRTWTPSMCSSSRSPSICSLEEPKDVPAPPPIKKRVTFSCDLEDPVIRPDSPTLGFDDFLGRKSPEPVIIPRVPMHITTMPPSALKQPKPASPASSAGSPIFESHSFFDSEIPISRLCALMSSLRSEVASHLAAVEVMVSAPEQDRNASTPAYSGRSTPIEAFKDSLEMRSLDIKARIERLRSNNWERRRFDAGKYRALAASALAELE</sequence>
<feature type="compositionally biased region" description="Polar residues" evidence="1">
    <location>
        <begin position="80"/>
        <end position="100"/>
    </location>
</feature>
<feature type="compositionally biased region" description="Low complexity" evidence="1">
    <location>
        <begin position="110"/>
        <end position="120"/>
    </location>
</feature>
<name>A0ABR3Z9Z3_9PEZI</name>
<protein>
    <submittedName>
        <fullName evidence="2">Uncharacterized protein</fullName>
    </submittedName>
</protein>
<dbReference type="EMBL" id="JAWDJO010000053">
    <property type="protein sequence ID" value="KAL1896906.1"/>
    <property type="molecule type" value="Genomic_DNA"/>
</dbReference>
<feature type="compositionally biased region" description="Polar residues" evidence="1">
    <location>
        <begin position="28"/>
        <end position="40"/>
    </location>
</feature>
<accession>A0ABR3Z9Z3</accession>
<dbReference type="Proteomes" id="UP001583280">
    <property type="component" value="Unassembled WGS sequence"/>
</dbReference>
<comment type="caution">
    <text evidence="2">The sequence shown here is derived from an EMBL/GenBank/DDBJ whole genome shotgun (WGS) entry which is preliminary data.</text>
</comment>
<evidence type="ECO:0000313" key="2">
    <source>
        <dbReference type="EMBL" id="KAL1896906.1"/>
    </source>
</evidence>
<organism evidence="2 3">
    <name type="scientific">Ceratocystis pirilliformis</name>
    <dbReference type="NCBI Taxonomy" id="259994"/>
    <lineage>
        <taxon>Eukaryota</taxon>
        <taxon>Fungi</taxon>
        <taxon>Dikarya</taxon>
        <taxon>Ascomycota</taxon>
        <taxon>Pezizomycotina</taxon>
        <taxon>Sordariomycetes</taxon>
        <taxon>Hypocreomycetidae</taxon>
        <taxon>Microascales</taxon>
        <taxon>Ceratocystidaceae</taxon>
        <taxon>Ceratocystis</taxon>
    </lineage>
</organism>
<evidence type="ECO:0000256" key="1">
    <source>
        <dbReference type="SAM" id="MobiDB-lite"/>
    </source>
</evidence>
<proteinExistence type="predicted"/>
<gene>
    <name evidence="2" type="ORF">Cpir12675_002627</name>
</gene>
<feature type="region of interest" description="Disordered" evidence="1">
    <location>
        <begin position="60"/>
        <end position="130"/>
    </location>
</feature>
<keyword evidence="3" id="KW-1185">Reference proteome</keyword>
<feature type="compositionally biased region" description="Low complexity" evidence="1">
    <location>
        <begin position="15"/>
        <end position="25"/>
    </location>
</feature>
<evidence type="ECO:0000313" key="3">
    <source>
        <dbReference type="Proteomes" id="UP001583280"/>
    </source>
</evidence>
<reference evidence="2 3" key="1">
    <citation type="journal article" date="2024" name="IMA Fungus">
        <title>IMA Genome - F19 : A genome assembly and annotation guide to empower mycologists, including annotated draft genome sequences of Ceratocystis pirilliformis, Diaporthe australafricana, Fusarium ophioides, Paecilomyces lecythidis, and Sporothrix stenoceras.</title>
        <authorList>
            <person name="Aylward J."/>
            <person name="Wilson A.M."/>
            <person name="Visagie C.M."/>
            <person name="Spraker J."/>
            <person name="Barnes I."/>
            <person name="Buitendag C."/>
            <person name="Ceriani C."/>
            <person name="Del Mar Angel L."/>
            <person name="du Plessis D."/>
            <person name="Fuchs T."/>
            <person name="Gasser K."/>
            <person name="Kramer D."/>
            <person name="Li W."/>
            <person name="Munsamy K."/>
            <person name="Piso A."/>
            <person name="Price J.L."/>
            <person name="Sonnekus B."/>
            <person name="Thomas C."/>
            <person name="van der Nest A."/>
            <person name="van Dijk A."/>
            <person name="van Heerden A."/>
            <person name="van Vuuren N."/>
            <person name="Yilmaz N."/>
            <person name="Duong T.A."/>
            <person name="van der Merwe N.A."/>
            <person name="Wingfield M.J."/>
            <person name="Wingfield B.D."/>
        </authorList>
    </citation>
    <scope>NUCLEOTIDE SEQUENCE [LARGE SCALE GENOMIC DNA]</scope>
    <source>
        <strain evidence="2 3">CMW 12675</strain>
    </source>
</reference>
<feature type="compositionally biased region" description="Pro residues" evidence="1">
    <location>
        <begin position="60"/>
        <end position="73"/>
    </location>
</feature>
<feature type="region of interest" description="Disordered" evidence="1">
    <location>
        <begin position="15"/>
        <end position="40"/>
    </location>
</feature>